<dbReference type="SUPFAM" id="SSF52096">
    <property type="entry name" value="ClpP/crotonase"/>
    <property type="match status" value="2"/>
</dbReference>
<evidence type="ECO:0000259" key="14">
    <source>
        <dbReference type="PROSITE" id="PS50979"/>
    </source>
</evidence>
<evidence type="ECO:0000256" key="6">
    <source>
        <dbReference type="ARBA" id="ARBA00022840"/>
    </source>
</evidence>
<organism evidence="16">
    <name type="scientific">Nonomuraea gerenzanensis</name>
    <dbReference type="NCBI Taxonomy" id="93944"/>
    <lineage>
        <taxon>Bacteria</taxon>
        <taxon>Bacillati</taxon>
        <taxon>Actinomycetota</taxon>
        <taxon>Actinomycetes</taxon>
        <taxon>Streptosporangiales</taxon>
        <taxon>Streptosporangiaceae</taxon>
        <taxon>Nonomuraea</taxon>
    </lineage>
</organism>
<evidence type="ECO:0000256" key="5">
    <source>
        <dbReference type="ARBA" id="ARBA00022832"/>
    </source>
</evidence>
<name>A0A1M4EBS2_9ACTN</name>
<evidence type="ECO:0000256" key="9">
    <source>
        <dbReference type="ARBA" id="ARBA00023267"/>
    </source>
</evidence>
<dbReference type="InterPro" id="IPR011054">
    <property type="entry name" value="Rudment_hybrid_motif"/>
</dbReference>
<evidence type="ECO:0000256" key="7">
    <source>
        <dbReference type="ARBA" id="ARBA00023098"/>
    </source>
</evidence>
<feature type="domain" description="CoA carboxyltransferase C-terminal" evidence="15">
    <location>
        <begin position="1547"/>
        <end position="1821"/>
    </location>
</feature>
<dbReference type="Pfam" id="PF00364">
    <property type="entry name" value="Biotin_lipoyl"/>
    <property type="match status" value="1"/>
</dbReference>
<protein>
    <submittedName>
        <fullName evidence="16">Methylcrotonyl-CoA carboxylase biotin-containing subunit</fullName>
        <ecNumber evidence="16">6.4.1.4</ecNumber>
    </submittedName>
</protein>
<keyword evidence="9" id="KW-0092">Biotin</keyword>
<dbReference type="SUPFAM" id="SSF51230">
    <property type="entry name" value="Single hybrid motif"/>
    <property type="match status" value="1"/>
</dbReference>
<keyword evidence="7" id="KW-0443">Lipid metabolism</keyword>
<dbReference type="InterPro" id="IPR005481">
    <property type="entry name" value="BC-like_N"/>
</dbReference>
<evidence type="ECO:0000256" key="8">
    <source>
        <dbReference type="ARBA" id="ARBA00023160"/>
    </source>
</evidence>
<dbReference type="Gene3D" id="3.90.226.10">
    <property type="entry name" value="2-enoyl-CoA Hydratase, Chain A, domain 1"/>
    <property type="match status" value="2"/>
</dbReference>
<dbReference type="SUPFAM" id="SSF51246">
    <property type="entry name" value="Rudiment single hybrid motif"/>
    <property type="match status" value="1"/>
</dbReference>
<dbReference type="InterPro" id="IPR013537">
    <property type="entry name" value="AcCoA_COase_cen"/>
</dbReference>
<dbReference type="Pfam" id="PF00289">
    <property type="entry name" value="Biotin_carb_N"/>
    <property type="match status" value="1"/>
</dbReference>
<keyword evidence="5" id="KW-0276">Fatty acid metabolism</keyword>
<dbReference type="PROSITE" id="PS50975">
    <property type="entry name" value="ATP_GRASP"/>
    <property type="match status" value="1"/>
</dbReference>
<dbReference type="GO" id="GO:0003989">
    <property type="term" value="F:acetyl-CoA carboxylase activity"/>
    <property type="evidence" value="ECO:0007669"/>
    <property type="project" value="InterPro"/>
</dbReference>
<evidence type="ECO:0000256" key="4">
    <source>
        <dbReference type="ARBA" id="ARBA00022741"/>
    </source>
</evidence>
<dbReference type="Pfam" id="PF01039">
    <property type="entry name" value="Carboxyl_trans"/>
    <property type="match status" value="1"/>
</dbReference>
<evidence type="ECO:0000256" key="11">
    <source>
        <dbReference type="SAM" id="MobiDB-lite"/>
    </source>
</evidence>
<dbReference type="InterPro" id="IPR011053">
    <property type="entry name" value="Single_hybrid_motif"/>
</dbReference>
<keyword evidence="4 10" id="KW-0547">Nucleotide-binding</keyword>
<dbReference type="GO" id="GO:0005524">
    <property type="term" value="F:ATP binding"/>
    <property type="evidence" value="ECO:0007669"/>
    <property type="project" value="UniProtKB-UniRule"/>
</dbReference>
<dbReference type="PANTHER" id="PTHR18866:SF126">
    <property type="entry name" value="BIOTIN CARBOXYLASE"/>
    <property type="match status" value="1"/>
</dbReference>
<feature type="domain" description="Biotin carboxylation" evidence="14">
    <location>
        <begin position="3"/>
        <end position="464"/>
    </location>
</feature>
<dbReference type="PROSITE" id="PS50989">
    <property type="entry name" value="COA_CT_CTER"/>
    <property type="match status" value="1"/>
</dbReference>
<dbReference type="InterPro" id="IPR005482">
    <property type="entry name" value="Biotin_COase_C"/>
</dbReference>
<dbReference type="InterPro" id="IPR000089">
    <property type="entry name" value="Biotin_lipoyl"/>
</dbReference>
<dbReference type="InterPro" id="IPR029045">
    <property type="entry name" value="ClpP/crotonase-like_dom_sf"/>
</dbReference>
<keyword evidence="6 10" id="KW-0067">ATP-binding</keyword>
<feature type="domain" description="ATP-grasp" evidence="13">
    <location>
        <begin position="137"/>
        <end position="335"/>
    </location>
</feature>
<keyword evidence="8" id="KW-0275">Fatty acid biosynthesis</keyword>
<gene>
    <name evidence="16" type="ORF">BN4615_P5569</name>
</gene>
<feature type="region of interest" description="Disordered" evidence="11">
    <location>
        <begin position="1518"/>
        <end position="1537"/>
    </location>
</feature>
<dbReference type="SUPFAM" id="SSF52440">
    <property type="entry name" value="PreATP-grasp domain"/>
    <property type="match status" value="1"/>
</dbReference>
<dbReference type="SUPFAM" id="SSF56059">
    <property type="entry name" value="Glutathione synthetase ATP-binding domain-like"/>
    <property type="match status" value="1"/>
</dbReference>
<dbReference type="InterPro" id="IPR005479">
    <property type="entry name" value="CPAse_ATP-bd"/>
</dbReference>
<dbReference type="InterPro" id="IPR016185">
    <property type="entry name" value="PreATP-grasp_dom_sf"/>
</dbReference>
<proteinExistence type="predicted"/>
<dbReference type="Pfam" id="PF02785">
    <property type="entry name" value="Biotin_carb_C"/>
    <property type="match status" value="1"/>
</dbReference>
<dbReference type="PROSITE" id="PS50968">
    <property type="entry name" value="BIOTINYL_LIPOYL"/>
    <property type="match status" value="1"/>
</dbReference>
<dbReference type="EMBL" id="LT559118">
    <property type="protein sequence ID" value="SBO96053.1"/>
    <property type="molecule type" value="Genomic_DNA"/>
</dbReference>
<feature type="domain" description="Lipoyl-binding" evidence="12">
    <location>
        <begin position="591"/>
        <end position="666"/>
    </location>
</feature>
<evidence type="ECO:0000259" key="12">
    <source>
        <dbReference type="PROSITE" id="PS50968"/>
    </source>
</evidence>
<dbReference type="InterPro" id="IPR034733">
    <property type="entry name" value="AcCoA_carboxyl_beta"/>
</dbReference>
<dbReference type="Gene3D" id="2.40.50.100">
    <property type="match status" value="1"/>
</dbReference>
<evidence type="ECO:0000256" key="10">
    <source>
        <dbReference type="PROSITE-ProRule" id="PRU00409"/>
    </source>
</evidence>
<dbReference type="Pfam" id="PF08326">
    <property type="entry name" value="ACC_central"/>
    <property type="match status" value="1"/>
</dbReference>
<evidence type="ECO:0000259" key="13">
    <source>
        <dbReference type="PROSITE" id="PS50975"/>
    </source>
</evidence>
<comment type="cofactor">
    <cofactor evidence="1">
        <name>biotin</name>
        <dbReference type="ChEBI" id="CHEBI:57586"/>
    </cofactor>
</comment>
<reference evidence="16" key="1">
    <citation type="submission" date="2016-04" db="EMBL/GenBank/DDBJ databases">
        <authorList>
            <person name="Evans L.H."/>
            <person name="Alamgir A."/>
            <person name="Owens N."/>
            <person name="Weber N.D."/>
            <person name="Virtaneva K."/>
            <person name="Barbian K."/>
            <person name="Babar A."/>
            <person name="Rosenke K."/>
        </authorList>
    </citation>
    <scope>NUCLEOTIDE SEQUENCE</scope>
    <source>
        <strain evidence="16">Nono1</strain>
    </source>
</reference>
<dbReference type="SMART" id="SM00878">
    <property type="entry name" value="Biotin_carb_C"/>
    <property type="match status" value="1"/>
</dbReference>
<keyword evidence="2" id="KW-0444">Lipid biosynthesis</keyword>
<dbReference type="PROSITE" id="PS50979">
    <property type="entry name" value="BC"/>
    <property type="match status" value="1"/>
</dbReference>
<dbReference type="PANTHER" id="PTHR18866">
    <property type="entry name" value="CARBOXYLASE:PYRUVATE/ACETYL-COA/PROPIONYL-COA CARBOXYLASE"/>
    <property type="match status" value="1"/>
</dbReference>
<dbReference type="Gene3D" id="3.30.470.20">
    <property type="entry name" value="ATP-grasp fold, B domain"/>
    <property type="match status" value="1"/>
</dbReference>
<evidence type="ECO:0000256" key="1">
    <source>
        <dbReference type="ARBA" id="ARBA00001953"/>
    </source>
</evidence>
<dbReference type="Pfam" id="PF02786">
    <property type="entry name" value="CPSase_L_D2"/>
    <property type="match status" value="1"/>
</dbReference>
<sequence length="1821" mass="197031">MPGIKRLAIVNRGEPATRVLDAVAELNRDGATPRMATIILHTDQDIDAWYARRADEARSIGPATYLDPRDGHRRSAYLDEERVMRALEAARADAVWVGWGFLAEHASFAERCEKAGITFVGPRSTTIRLLGDKIAAKLLAEQAGVPVVPWSGGPVTDPADALAHATQLGFPVVVKAAAGGGGRGIRVVRAPEEVAPALSAARAEAQAAFGDPAVFVERLVPRARHVEVQIIADGHGAVWALGVRDCSIQRRNQKVIEEAGSTALTPSAERAVRRAAVRLAREAGYQNAGTVEFLLDPDTGVHLFMEVNTRLQVEHPVTEETTGADLVKLQLHVARGGRLDGDPPPARGYAIEARLCAEDPEQGFAPAPGRIVVWRPPSGPGIRVDAGVAEGDVIAPEFDSMIAKVVARGGDRNEAMARLRRALAATRVVVEGGATNRAFLLSLLSREEVRRGTADNRWLDGLTADGAHLPDPDPVAVLQAAVEAYDAEHEAERAAFHEAAGRGRPVMPEQMGHRARLRYRGRPYELLVLRTGPEQYRVETADGPVEVGVRRLSGYERRLSCGGAAYRTQISAQGPAYLVEVERDGEWAAHRVHRDDGGVIRASHPAFVVAVPVAPGDRVAEGDPLLVLESMKLESTLAAPYAGEVASVEVAVNTQVVAGQPLLRVREVAPASRPEGTAVSFAGLCHADQAPGCRPRYAALHGCLLGFDLDPRGLGGGHEPGQAPGDPELLACEEAFLDLYADVCGLYRPVPEPEEPGSSSAQEYLLSYLQWLDPGRAGLPAGFRTRLERVLARYGVRGLDRTPQLEEAVVWLFRSFHRAHDLAPVVAAVLERRLRHRDLLAPDPALRDLLDRLAIAAQVRHPVVADLARDVRFHYFDEPQHERALAAVYAQMEAGLDALAADPRRPDRDELIDRLVWCPQPMRGPLLARWQVAGPQMRNAVVEIYIRRFYRTRALEHLTVEGGLGTADFDLEGMPHHLVVAYTPLAGSRAACADIAARLKGVDPGRRVIAELMTWRPGERPAADVTQAEVADLLAGVDLGRSLERLSVTVTSERGPGPEHHRTQHFAYRNTAGGFEEDVLYRNLHPMIAERAELWRLSNFTLERLRSAEDVYLFRGVAKDNPADVRLFAIGEVRDLTPVRGPTGRVVSLPRLERMGLQALAAMREHLAATPPGRRPQPNRIILCVRPPFDVPPADWPGLARPFVPLAAGAGLDKLVLQVRIPGPGAAPEPAVLHVEGLDEDHVTVRRAPYGRAPVKPVTEYRRKVLRARRLGAPYPYEIVRMLAPPEGTPGGFPPGTFAEHDLAADGTLVPVTRPEGGNAANLVVGVITNRTAEVPEGMSRVAVLGDPTRSLGSLAEPECRRVIAALDLAERMRVPVEWFAVSSGARIAMDSGTENMDWIAAVLRRLIEFTQRGGEVNVVVTGVNVGAQPYWNAESTMLMHTRGILVMVSGSAMVLTGKQALDFSGGVSADDNAGIGGYEHVMGPNGQAQYGAATLAEAGRILLRHYEHAYVVPGERYPRRRPTADPAGRDVRPAPHVGAGFGTVGEIFSRTHNAERKRPFDIRSVMRAVCDTDAEPLERWARWRDAETAVVWDAHIGGIPVCLIGLESAPQPRHGFVPADGPPAWTAGTLFPQSSRKVARAVNAASGNRPVVVLANLSGFDGSPESMRRWQLEYGAEIGRAVTNFSGPIVFVVVSRYHGGAFVVFSKRLNPLLEIAAVEGSYASVIGGAPAAAVVFVREVNARTERDPRVIAAGGSGPRSRLVEITEEVRADKLREVAAEFDRVHSIQRALEVGSVDRVIPAAELRPYVIGALERGMAAT</sequence>
<dbReference type="InterPro" id="IPR011763">
    <property type="entry name" value="COA_CT_C"/>
</dbReference>
<keyword evidence="3 16" id="KW-0436">Ligase</keyword>
<dbReference type="FunFam" id="3.30.1490.20:FF:000003">
    <property type="entry name" value="acetyl-CoA carboxylase isoform X1"/>
    <property type="match status" value="1"/>
</dbReference>
<dbReference type="PROSITE" id="PS00867">
    <property type="entry name" value="CPSASE_2"/>
    <property type="match status" value="1"/>
</dbReference>
<dbReference type="RefSeq" id="WP_225275387.1">
    <property type="nucleotide sequence ID" value="NZ_CP084058.1"/>
</dbReference>
<evidence type="ECO:0000256" key="2">
    <source>
        <dbReference type="ARBA" id="ARBA00022516"/>
    </source>
</evidence>
<evidence type="ECO:0000259" key="15">
    <source>
        <dbReference type="PROSITE" id="PS50989"/>
    </source>
</evidence>
<dbReference type="CDD" id="cd06850">
    <property type="entry name" value="biotinyl_domain"/>
    <property type="match status" value="1"/>
</dbReference>
<dbReference type="EC" id="6.4.1.4" evidence="16"/>
<dbReference type="GO" id="GO:0006633">
    <property type="term" value="P:fatty acid biosynthetic process"/>
    <property type="evidence" value="ECO:0007669"/>
    <property type="project" value="UniProtKB-KW"/>
</dbReference>
<dbReference type="GO" id="GO:0046872">
    <property type="term" value="F:metal ion binding"/>
    <property type="evidence" value="ECO:0007669"/>
    <property type="project" value="InterPro"/>
</dbReference>
<evidence type="ECO:0000313" key="16">
    <source>
        <dbReference type="EMBL" id="SBO96053.1"/>
    </source>
</evidence>
<dbReference type="InterPro" id="IPR011764">
    <property type="entry name" value="Biotin_carboxylation_dom"/>
</dbReference>
<dbReference type="PROSITE" id="PS00866">
    <property type="entry name" value="CPSASE_1"/>
    <property type="match status" value="1"/>
</dbReference>
<accession>A0A1M4EBS2</accession>
<dbReference type="InterPro" id="IPR011761">
    <property type="entry name" value="ATP-grasp"/>
</dbReference>
<dbReference type="GO" id="GO:0004485">
    <property type="term" value="F:methylcrotonoyl-CoA carboxylase activity"/>
    <property type="evidence" value="ECO:0007669"/>
    <property type="project" value="UniProtKB-EC"/>
</dbReference>
<evidence type="ECO:0000256" key="3">
    <source>
        <dbReference type="ARBA" id="ARBA00022598"/>
    </source>
</evidence>
<dbReference type="InterPro" id="IPR050856">
    <property type="entry name" value="Biotin_carboxylase_complex"/>
</dbReference>